<dbReference type="AlphaFoldDB" id="A0A433SSD9"/>
<evidence type="ECO:0000313" key="2">
    <source>
        <dbReference type="Proteomes" id="UP000271974"/>
    </source>
</evidence>
<protein>
    <submittedName>
        <fullName evidence="1">Uncharacterized protein</fullName>
    </submittedName>
</protein>
<keyword evidence="2" id="KW-1185">Reference proteome</keyword>
<gene>
    <name evidence="1" type="ORF">EGW08_020067</name>
</gene>
<dbReference type="EMBL" id="RQTK01001102">
    <property type="protein sequence ID" value="RUS72172.1"/>
    <property type="molecule type" value="Genomic_DNA"/>
</dbReference>
<reference evidence="1 2" key="1">
    <citation type="submission" date="2019-01" db="EMBL/GenBank/DDBJ databases">
        <title>A draft genome assembly of the solar-powered sea slug Elysia chlorotica.</title>
        <authorList>
            <person name="Cai H."/>
            <person name="Li Q."/>
            <person name="Fang X."/>
            <person name="Li J."/>
            <person name="Curtis N.E."/>
            <person name="Altenburger A."/>
            <person name="Shibata T."/>
            <person name="Feng M."/>
            <person name="Maeda T."/>
            <person name="Schwartz J.A."/>
            <person name="Shigenobu S."/>
            <person name="Lundholm N."/>
            <person name="Nishiyama T."/>
            <person name="Yang H."/>
            <person name="Hasebe M."/>
            <person name="Li S."/>
            <person name="Pierce S.K."/>
            <person name="Wang J."/>
        </authorList>
    </citation>
    <scope>NUCLEOTIDE SEQUENCE [LARGE SCALE GENOMIC DNA]</scope>
    <source>
        <strain evidence="1">EC2010</strain>
        <tissue evidence="1">Whole organism of an adult</tissue>
    </source>
</reference>
<organism evidence="1 2">
    <name type="scientific">Elysia chlorotica</name>
    <name type="common">Eastern emerald elysia</name>
    <name type="synonym">Sea slug</name>
    <dbReference type="NCBI Taxonomy" id="188477"/>
    <lineage>
        <taxon>Eukaryota</taxon>
        <taxon>Metazoa</taxon>
        <taxon>Spiralia</taxon>
        <taxon>Lophotrochozoa</taxon>
        <taxon>Mollusca</taxon>
        <taxon>Gastropoda</taxon>
        <taxon>Heterobranchia</taxon>
        <taxon>Euthyneura</taxon>
        <taxon>Panpulmonata</taxon>
        <taxon>Sacoglossa</taxon>
        <taxon>Placobranchoidea</taxon>
        <taxon>Plakobranchidae</taxon>
        <taxon>Elysia</taxon>
    </lineage>
</organism>
<dbReference type="Proteomes" id="UP000271974">
    <property type="component" value="Unassembled WGS sequence"/>
</dbReference>
<name>A0A433SSD9_ELYCH</name>
<evidence type="ECO:0000313" key="1">
    <source>
        <dbReference type="EMBL" id="RUS72172.1"/>
    </source>
</evidence>
<comment type="caution">
    <text evidence="1">The sequence shown here is derived from an EMBL/GenBank/DDBJ whole genome shotgun (WGS) entry which is preliminary data.</text>
</comment>
<accession>A0A433SSD9</accession>
<proteinExistence type="predicted"/>
<sequence>TIDFHNVFGNISELVDQPLAVHFVEDSASVHRPEGAAHRLVVHVWLVLVLAPEPRHGLAVDELEDALVAVGPLDVVRAGVSALEQLQEELPQVLRVAWT</sequence>
<feature type="non-terminal residue" evidence="1">
    <location>
        <position position="1"/>
    </location>
</feature>
<feature type="non-terminal residue" evidence="1">
    <location>
        <position position="99"/>
    </location>
</feature>